<dbReference type="AlphaFoldDB" id="A0A2T3A2V2"/>
<protein>
    <submittedName>
        <fullName evidence="1">Uncharacterized protein</fullName>
    </submittedName>
</protein>
<organism evidence="1 2">
    <name type="scientific">Coniella lustricola</name>
    <dbReference type="NCBI Taxonomy" id="2025994"/>
    <lineage>
        <taxon>Eukaryota</taxon>
        <taxon>Fungi</taxon>
        <taxon>Dikarya</taxon>
        <taxon>Ascomycota</taxon>
        <taxon>Pezizomycotina</taxon>
        <taxon>Sordariomycetes</taxon>
        <taxon>Sordariomycetidae</taxon>
        <taxon>Diaporthales</taxon>
        <taxon>Schizoparmaceae</taxon>
        <taxon>Coniella</taxon>
    </lineage>
</organism>
<gene>
    <name evidence="1" type="ORF">BD289DRAFT_484199</name>
</gene>
<dbReference type="EMBL" id="KZ678492">
    <property type="protein sequence ID" value="PSR81839.1"/>
    <property type="molecule type" value="Genomic_DNA"/>
</dbReference>
<accession>A0A2T3A2V2</accession>
<dbReference type="Gene3D" id="3.20.20.80">
    <property type="entry name" value="Glycosidases"/>
    <property type="match status" value="1"/>
</dbReference>
<dbReference type="STRING" id="2025994.A0A2T3A2V2"/>
<dbReference type="OrthoDB" id="5823761at2759"/>
<sequence>MAGFDFGCTTDGTCNTSPVYAPLTSLDGSDGTGQMPHFVTDNKFIIFCLPVGWQYLVDNQLVQACVQIGASCTIDVHKYARLTTKSLELVPVRDPQMRNSCLFGPSSRLAQTLPLEAEPALLNEKKQGGSTTGIVFDVHKHLDSDNS</sequence>
<reference evidence="1 2" key="1">
    <citation type="journal article" date="2018" name="Mycol. Prog.">
        <title>Coniella lustricola, a new species from submerged detritus.</title>
        <authorList>
            <person name="Raudabaugh D.B."/>
            <person name="Iturriaga T."/>
            <person name="Carver A."/>
            <person name="Mondo S."/>
            <person name="Pangilinan J."/>
            <person name="Lipzen A."/>
            <person name="He G."/>
            <person name="Amirebrahimi M."/>
            <person name="Grigoriev I.V."/>
            <person name="Miller A.N."/>
        </authorList>
    </citation>
    <scope>NUCLEOTIDE SEQUENCE [LARGE SCALE GENOMIC DNA]</scope>
    <source>
        <strain evidence="1 2">B22-T-1</strain>
    </source>
</reference>
<keyword evidence="2" id="KW-1185">Reference proteome</keyword>
<evidence type="ECO:0000313" key="1">
    <source>
        <dbReference type="EMBL" id="PSR81839.1"/>
    </source>
</evidence>
<dbReference type="InParanoid" id="A0A2T3A2V2"/>
<evidence type="ECO:0000313" key="2">
    <source>
        <dbReference type="Proteomes" id="UP000241462"/>
    </source>
</evidence>
<dbReference type="Proteomes" id="UP000241462">
    <property type="component" value="Unassembled WGS sequence"/>
</dbReference>
<proteinExistence type="predicted"/>
<name>A0A2T3A2V2_9PEZI</name>